<dbReference type="AlphaFoldDB" id="A0A1W0BB00"/>
<dbReference type="OrthoDB" id="4551520at2"/>
<organism evidence="1 2">
    <name type="scientific">Nocardia donostiensis</name>
    <dbReference type="NCBI Taxonomy" id="1538463"/>
    <lineage>
        <taxon>Bacteria</taxon>
        <taxon>Bacillati</taxon>
        <taxon>Actinomycetota</taxon>
        <taxon>Actinomycetes</taxon>
        <taxon>Mycobacteriales</taxon>
        <taxon>Nocardiaceae</taxon>
        <taxon>Nocardia</taxon>
    </lineage>
</organism>
<dbReference type="Proteomes" id="UP000188836">
    <property type="component" value="Unassembled WGS sequence"/>
</dbReference>
<proteinExistence type="predicted"/>
<sequence length="138" mass="14410">MADEEPVLVSLTVPSRRSLIDRLVVAPGTTKADQVLDLTEPDERIADFLAAAAHADGGFVARTDDGERALAVVAATAAALCGEDIRRALHEPDTGFLTGLQPQAVEAVRAVLLAVESSRVAEVEQVLRAALGSGGERN</sequence>
<dbReference type="EMBL" id="MUMY01000006">
    <property type="protein sequence ID" value="ONM49135.1"/>
    <property type="molecule type" value="Genomic_DNA"/>
</dbReference>
<keyword evidence="2" id="KW-1185">Reference proteome</keyword>
<name>A0A1W0BB00_9NOCA</name>
<reference evidence="1 2" key="1">
    <citation type="journal article" date="2016" name="Antonie Van Leeuwenhoek">
        <title>Nocardia donostiensis sp. nov., isolated from human respiratory specimens.</title>
        <authorList>
            <person name="Ercibengoa M."/>
            <person name="Bell M."/>
            <person name="Marimon J.M."/>
            <person name="Humrighouse B."/>
            <person name="Klenk H.P."/>
            <person name="Potter G."/>
            <person name="Perez-Trallero E."/>
        </authorList>
    </citation>
    <scope>NUCLEOTIDE SEQUENCE [LARGE SCALE GENOMIC DNA]</scope>
    <source>
        <strain evidence="1 2">X1655</strain>
    </source>
</reference>
<protein>
    <submittedName>
        <fullName evidence="1">Uncharacterized protein</fullName>
    </submittedName>
</protein>
<comment type="caution">
    <text evidence="1">The sequence shown here is derived from an EMBL/GenBank/DDBJ whole genome shotgun (WGS) entry which is preliminary data.</text>
</comment>
<dbReference type="RefSeq" id="WP_077116156.1">
    <property type="nucleotide sequence ID" value="NZ_LOKT01000010.1"/>
</dbReference>
<accession>A0A1W0BB00</accession>
<evidence type="ECO:0000313" key="2">
    <source>
        <dbReference type="Proteomes" id="UP000188836"/>
    </source>
</evidence>
<gene>
    <name evidence="1" type="ORF">B0T46_09445</name>
</gene>
<dbReference type="STRING" id="1538463.B0T36_16615"/>
<evidence type="ECO:0000313" key="1">
    <source>
        <dbReference type="EMBL" id="ONM49135.1"/>
    </source>
</evidence>